<dbReference type="UniPathway" id="UPA00664"/>
<dbReference type="PANTHER" id="PTHR30589:SF0">
    <property type="entry name" value="PHOSPHATIDYLGLYCEROL--PROLIPOPROTEIN DIACYLGLYCERYL TRANSFERASE"/>
    <property type="match status" value="1"/>
</dbReference>
<dbReference type="AlphaFoldDB" id="A0A1M5WFP4"/>
<keyword evidence="4 7" id="KW-0812">Transmembrane</keyword>
<feature type="transmembrane region" description="Helical" evidence="7">
    <location>
        <begin position="45"/>
        <end position="65"/>
    </location>
</feature>
<keyword evidence="2 7" id="KW-1003">Cell membrane</keyword>
<evidence type="ECO:0000256" key="4">
    <source>
        <dbReference type="ARBA" id="ARBA00022692"/>
    </source>
</evidence>
<accession>A0A1M5WFP4</accession>
<evidence type="ECO:0000256" key="3">
    <source>
        <dbReference type="ARBA" id="ARBA00022679"/>
    </source>
</evidence>
<feature type="binding site" evidence="7">
    <location>
        <position position="128"/>
    </location>
    <ligand>
        <name>a 1,2-diacyl-sn-glycero-3-phospho-(1'-sn-glycerol)</name>
        <dbReference type="ChEBI" id="CHEBI:64716"/>
    </ligand>
</feature>
<evidence type="ECO:0000256" key="2">
    <source>
        <dbReference type="ARBA" id="ARBA00022475"/>
    </source>
</evidence>
<feature type="transmembrane region" description="Helical" evidence="7">
    <location>
        <begin position="85"/>
        <end position="104"/>
    </location>
</feature>
<dbReference type="PANTHER" id="PTHR30589">
    <property type="entry name" value="PROLIPOPROTEIN DIACYLGLYCERYL TRANSFERASE"/>
    <property type="match status" value="1"/>
</dbReference>
<dbReference type="Proteomes" id="UP000183995">
    <property type="component" value="Unassembled WGS sequence"/>
</dbReference>
<dbReference type="GO" id="GO:0042158">
    <property type="term" value="P:lipoprotein biosynthetic process"/>
    <property type="evidence" value="ECO:0007669"/>
    <property type="project" value="UniProtKB-UniRule"/>
</dbReference>
<keyword evidence="8" id="KW-0449">Lipoprotein</keyword>
<gene>
    <name evidence="7" type="primary">lgt</name>
    <name evidence="8" type="ORF">SAMN02745823_01246</name>
</gene>
<dbReference type="NCBIfam" id="TIGR00544">
    <property type="entry name" value="lgt"/>
    <property type="match status" value="1"/>
</dbReference>
<dbReference type="Pfam" id="PF01790">
    <property type="entry name" value="LGT"/>
    <property type="match status" value="1"/>
</dbReference>
<evidence type="ECO:0000256" key="5">
    <source>
        <dbReference type="ARBA" id="ARBA00022989"/>
    </source>
</evidence>
<feature type="transmembrane region" description="Helical" evidence="7">
    <location>
        <begin position="161"/>
        <end position="184"/>
    </location>
</feature>
<dbReference type="EC" id="2.5.1.145" evidence="7"/>
<dbReference type="GO" id="GO:0005886">
    <property type="term" value="C:plasma membrane"/>
    <property type="evidence" value="ECO:0007669"/>
    <property type="project" value="UniProtKB-SubCell"/>
</dbReference>
<keyword evidence="6 7" id="KW-0472">Membrane</keyword>
<keyword evidence="9" id="KW-1185">Reference proteome</keyword>
<feature type="transmembrane region" description="Helical" evidence="7">
    <location>
        <begin position="116"/>
        <end position="141"/>
    </location>
</feature>
<comment type="similarity">
    <text evidence="1 7">Belongs to the Lgt family.</text>
</comment>
<comment type="pathway">
    <text evidence="7">Protein modification; lipoprotein biosynthesis (diacylglyceryl transfer).</text>
</comment>
<dbReference type="RefSeq" id="WP_073076791.1">
    <property type="nucleotide sequence ID" value="NZ_FQXV01000003.1"/>
</dbReference>
<dbReference type="OrthoDB" id="871140at2"/>
<dbReference type="EMBL" id="FQXV01000003">
    <property type="protein sequence ID" value="SHH86312.1"/>
    <property type="molecule type" value="Genomic_DNA"/>
</dbReference>
<sequence>MYNDLLTIGGVTIHGYGLAIGVGVICAIFLAHWRAKKRGLNTDVVITLALLALIFGFVGAKLLFAVTALPDILRHPLLILTGDGFVVYGGIIGGIAAALIYCRAKKISFLPYFDLLVPSVAVAQGFGRIGCFLAGCCYGRETSAPFGVTFRDSLYAPNGVALIPTQLISSAGDFLIAAVLLLYARQDRKRGRVGGLYIILYSAGRFAVEFLRSDPRGSVGALSTSQFISIFTLILGLLLFFTNIFTRGKANSHDGT</sequence>
<dbReference type="HAMAP" id="MF_01147">
    <property type="entry name" value="Lgt"/>
    <property type="match status" value="1"/>
</dbReference>
<feature type="transmembrane region" description="Helical" evidence="7">
    <location>
        <begin position="228"/>
        <end position="246"/>
    </location>
</feature>
<evidence type="ECO:0000256" key="6">
    <source>
        <dbReference type="ARBA" id="ARBA00023136"/>
    </source>
</evidence>
<proteinExistence type="inferred from homology"/>
<keyword evidence="5 7" id="KW-1133">Transmembrane helix</keyword>
<dbReference type="GO" id="GO:0008961">
    <property type="term" value="F:phosphatidylglycerol-prolipoprotein diacylglyceryl transferase activity"/>
    <property type="evidence" value="ECO:0007669"/>
    <property type="project" value="UniProtKB-UniRule"/>
</dbReference>
<name>A0A1M5WFP4_9FIRM</name>
<dbReference type="InterPro" id="IPR001640">
    <property type="entry name" value="Lgt"/>
</dbReference>
<evidence type="ECO:0000313" key="9">
    <source>
        <dbReference type="Proteomes" id="UP000183995"/>
    </source>
</evidence>
<comment type="function">
    <text evidence="7">Catalyzes the transfer of the diacylglyceryl group from phosphatidylglycerol to the sulfhydryl group of the N-terminal cysteine of a prolipoprotein, the first step in the formation of mature lipoproteins.</text>
</comment>
<evidence type="ECO:0000256" key="1">
    <source>
        <dbReference type="ARBA" id="ARBA00007150"/>
    </source>
</evidence>
<feature type="transmembrane region" description="Helical" evidence="7">
    <location>
        <begin position="191"/>
        <end position="208"/>
    </location>
</feature>
<evidence type="ECO:0000313" key="8">
    <source>
        <dbReference type="EMBL" id="SHH86312.1"/>
    </source>
</evidence>
<comment type="subcellular location">
    <subcellularLocation>
        <location evidence="7">Cell membrane</location>
        <topology evidence="7">Multi-pass membrane protein</topology>
    </subcellularLocation>
</comment>
<dbReference type="NCBIfam" id="NF000778">
    <property type="entry name" value="PRK00052.3-4"/>
    <property type="match status" value="1"/>
</dbReference>
<organism evidence="8 9">
    <name type="scientific">Sporobacter termitidis DSM 10068</name>
    <dbReference type="NCBI Taxonomy" id="1123282"/>
    <lineage>
        <taxon>Bacteria</taxon>
        <taxon>Bacillati</taxon>
        <taxon>Bacillota</taxon>
        <taxon>Clostridia</taxon>
        <taxon>Eubacteriales</taxon>
        <taxon>Oscillospiraceae</taxon>
        <taxon>Sporobacter</taxon>
    </lineage>
</organism>
<reference evidence="8 9" key="1">
    <citation type="submission" date="2016-11" db="EMBL/GenBank/DDBJ databases">
        <authorList>
            <person name="Jaros S."/>
            <person name="Januszkiewicz K."/>
            <person name="Wedrychowicz H."/>
        </authorList>
    </citation>
    <scope>NUCLEOTIDE SEQUENCE [LARGE SCALE GENOMIC DNA]</scope>
    <source>
        <strain evidence="8 9">DSM 10068</strain>
    </source>
</reference>
<dbReference type="STRING" id="1123282.SAMN02745823_01246"/>
<keyword evidence="3 7" id="KW-0808">Transferase</keyword>
<feature type="transmembrane region" description="Helical" evidence="7">
    <location>
        <begin position="13"/>
        <end position="33"/>
    </location>
</feature>
<comment type="catalytic activity">
    <reaction evidence="7">
        <text>L-cysteinyl-[prolipoprotein] + a 1,2-diacyl-sn-glycero-3-phospho-(1'-sn-glycerol) = an S-1,2-diacyl-sn-glyceryl-L-cysteinyl-[prolipoprotein] + sn-glycerol 1-phosphate + H(+)</text>
        <dbReference type="Rhea" id="RHEA:56712"/>
        <dbReference type="Rhea" id="RHEA-COMP:14679"/>
        <dbReference type="Rhea" id="RHEA-COMP:14680"/>
        <dbReference type="ChEBI" id="CHEBI:15378"/>
        <dbReference type="ChEBI" id="CHEBI:29950"/>
        <dbReference type="ChEBI" id="CHEBI:57685"/>
        <dbReference type="ChEBI" id="CHEBI:64716"/>
        <dbReference type="ChEBI" id="CHEBI:140658"/>
        <dbReference type="EC" id="2.5.1.145"/>
    </reaction>
</comment>
<protein>
    <recommendedName>
        <fullName evidence="7">Phosphatidylglycerol--prolipoprotein diacylglyceryl transferase</fullName>
        <ecNumber evidence="7">2.5.1.145</ecNumber>
    </recommendedName>
</protein>
<evidence type="ECO:0000256" key="7">
    <source>
        <dbReference type="HAMAP-Rule" id="MF_01147"/>
    </source>
</evidence>